<accession>A0ABS0R2X8</accession>
<evidence type="ECO:0000313" key="6">
    <source>
        <dbReference type="EMBL" id="MBI0311455.1"/>
    </source>
</evidence>
<dbReference type="CDD" id="cd01335">
    <property type="entry name" value="Radical_SAM"/>
    <property type="match status" value="1"/>
</dbReference>
<feature type="domain" description="Radical SAM core" evidence="5">
    <location>
        <begin position="6"/>
        <end position="230"/>
    </location>
</feature>
<reference evidence="6 7" key="1">
    <citation type="submission" date="2020-12" db="EMBL/GenBank/DDBJ databases">
        <authorList>
            <person name="Kusuma A.B."/>
            <person name="Nouioui I."/>
            <person name="Goodfellow M."/>
        </authorList>
    </citation>
    <scope>NUCLEOTIDE SEQUENCE [LARGE SCALE GENOMIC DNA]</scope>
    <source>
        <strain evidence="6 7">DSM 41764</strain>
    </source>
</reference>
<sequence length="354" mass="38938">MMVPESARIGRFCWNPTYACPLRCIHCYTESGRRAAQMLREPEMRRVVQAIIDARPKRVSVGGGEPLLVPWWEEMFGLFKSAGIPLTVFTSGWVFDDEAAEKLASLVATTTVSVDGPNAVVHDLVRGRAGSFDRAMAALERLTRIRRERTARGEDSCAVALDYTVTRSGLPGIDDFVAEASARLPGLDSITFGAAMPIGVAQESGFVEHELLSDDELVGLVEAESRLAARAVNGVRVTVTDARFFLPNSPLYDRGAEIATIEPDGSLRAHGAYEAKVGSLLDEPVDVLWSRALEWRNDPYVREQTHSIHSLADWARASSALDRRYGSDADKKRIARRDGAKRVMLPDPTVRRTG</sequence>
<dbReference type="Pfam" id="PF04055">
    <property type="entry name" value="Radical_SAM"/>
    <property type="match status" value="1"/>
</dbReference>
<keyword evidence="4" id="KW-0411">Iron-sulfur</keyword>
<dbReference type="InterPro" id="IPR013785">
    <property type="entry name" value="Aldolase_TIM"/>
</dbReference>
<dbReference type="SUPFAM" id="SSF102114">
    <property type="entry name" value="Radical SAM enzymes"/>
    <property type="match status" value="1"/>
</dbReference>
<evidence type="ECO:0000256" key="4">
    <source>
        <dbReference type="ARBA" id="ARBA00023014"/>
    </source>
</evidence>
<dbReference type="PANTHER" id="PTHR11228:SF7">
    <property type="entry name" value="PQQA PEPTIDE CYCLASE"/>
    <property type="match status" value="1"/>
</dbReference>
<dbReference type="EMBL" id="JAEEAQ010000001">
    <property type="protein sequence ID" value="MBI0311455.1"/>
    <property type="molecule type" value="Genomic_DNA"/>
</dbReference>
<dbReference type="Gene3D" id="3.20.20.70">
    <property type="entry name" value="Aldolase class I"/>
    <property type="match status" value="1"/>
</dbReference>
<evidence type="ECO:0000256" key="3">
    <source>
        <dbReference type="ARBA" id="ARBA00023004"/>
    </source>
</evidence>
<organism evidence="6 7">
    <name type="scientific">Streptomyces javensis</name>
    <dbReference type="NCBI Taxonomy" id="114698"/>
    <lineage>
        <taxon>Bacteria</taxon>
        <taxon>Bacillati</taxon>
        <taxon>Actinomycetota</taxon>
        <taxon>Actinomycetes</taxon>
        <taxon>Kitasatosporales</taxon>
        <taxon>Streptomycetaceae</taxon>
        <taxon>Streptomyces</taxon>
        <taxon>Streptomyces violaceusniger group</taxon>
    </lineage>
</organism>
<keyword evidence="1" id="KW-0949">S-adenosyl-L-methionine</keyword>
<name>A0ABS0R2X8_9ACTN</name>
<dbReference type="SFLD" id="SFLDS00029">
    <property type="entry name" value="Radical_SAM"/>
    <property type="match status" value="1"/>
</dbReference>
<gene>
    <name evidence="6" type="ORF">JBF12_00050</name>
</gene>
<keyword evidence="7" id="KW-1185">Reference proteome</keyword>
<keyword evidence="3" id="KW-0408">Iron</keyword>
<dbReference type="SFLD" id="SFLDG01067">
    <property type="entry name" value="SPASM/twitch_domain_containing"/>
    <property type="match status" value="1"/>
</dbReference>
<proteinExistence type="predicted"/>
<dbReference type="Proteomes" id="UP000638849">
    <property type="component" value="Unassembled WGS sequence"/>
</dbReference>
<keyword evidence="2" id="KW-0479">Metal-binding</keyword>
<evidence type="ECO:0000256" key="2">
    <source>
        <dbReference type="ARBA" id="ARBA00022723"/>
    </source>
</evidence>
<dbReference type="PROSITE" id="PS51918">
    <property type="entry name" value="RADICAL_SAM"/>
    <property type="match status" value="1"/>
</dbReference>
<protein>
    <submittedName>
        <fullName evidence="6">Radical SAM protein</fullName>
    </submittedName>
</protein>
<evidence type="ECO:0000256" key="1">
    <source>
        <dbReference type="ARBA" id="ARBA00022691"/>
    </source>
</evidence>
<evidence type="ECO:0000259" key="5">
    <source>
        <dbReference type="PROSITE" id="PS51918"/>
    </source>
</evidence>
<dbReference type="InterPro" id="IPR058240">
    <property type="entry name" value="rSAM_sf"/>
</dbReference>
<dbReference type="InterPro" id="IPR007197">
    <property type="entry name" value="rSAM"/>
</dbReference>
<dbReference type="InterPro" id="IPR050377">
    <property type="entry name" value="Radical_SAM_PqqE_MftC-like"/>
</dbReference>
<comment type="caution">
    <text evidence="6">The sequence shown here is derived from an EMBL/GenBank/DDBJ whole genome shotgun (WGS) entry which is preliminary data.</text>
</comment>
<dbReference type="PANTHER" id="PTHR11228">
    <property type="entry name" value="RADICAL SAM DOMAIN PROTEIN"/>
    <property type="match status" value="1"/>
</dbReference>
<evidence type="ECO:0000313" key="7">
    <source>
        <dbReference type="Proteomes" id="UP000638849"/>
    </source>
</evidence>